<dbReference type="OrthoDB" id="1696590at2759"/>
<dbReference type="SUPFAM" id="SSF48403">
    <property type="entry name" value="Ankyrin repeat"/>
    <property type="match status" value="3"/>
</dbReference>
<feature type="domain" description="PGG" evidence="9">
    <location>
        <begin position="814"/>
        <end position="919"/>
    </location>
</feature>
<dbReference type="KEGG" id="soe:110799873"/>
<dbReference type="InterPro" id="IPR036770">
    <property type="entry name" value="Ankyrin_rpt-contain_sf"/>
</dbReference>
<comment type="subcellular location">
    <subcellularLocation>
        <location evidence="1">Membrane</location>
        <topology evidence="1">Multi-pass membrane protein</topology>
    </subcellularLocation>
</comment>
<organism evidence="10 11">
    <name type="scientific">Spinacia oleracea</name>
    <name type="common">Spinach</name>
    <dbReference type="NCBI Taxonomy" id="3562"/>
    <lineage>
        <taxon>Eukaryota</taxon>
        <taxon>Viridiplantae</taxon>
        <taxon>Streptophyta</taxon>
        <taxon>Embryophyta</taxon>
        <taxon>Tracheophyta</taxon>
        <taxon>Spermatophyta</taxon>
        <taxon>Magnoliopsida</taxon>
        <taxon>eudicotyledons</taxon>
        <taxon>Gunneridae</taxon>
        <taxon>Pentapetalae</taxon>
        <taxon>Caryophyllales</taxon>
        <taxon>Chenopodiaceae</taxon>
        <taxon>Chenopodioideae</taxon>
        <taxon>Anserineae</taxon>
        <taxon>Spinacia</taxon>
    </lineage>
</organism>
<evidence type="ECO:0000313" key="11">
    <source>
        <dbReference type="RefSeq" id="XP_021860831.1"/>
    </source>
</evidence>
<evidence type="ECO:0000256" key="6">
    <source>
        <dbReference type="ARBA" id="ARBA00023136"/>
    </source>
</evidence>
<dbReference type="Pfam" id="PF13962">
    <property type="entry name" value="PGG"/>
    <property type="match status" value="1"/>
</dbReference>
<sequence>MASMEMDEELRDAAVSGDLEFLRNCVASNKPNQYYLTFFPKDDDGSPYGNIFHMAAENNREDFIREVIDEILSPEETQQLLIQVGDETNLWNPLHEAANNGNVEIVKMFLDVYKSLPSDPSQRPWLIQNSNKGTPCHTALFADHDECALEILRMDMELLCKMPTDRDSSLIYEAIHNKLSKLALEILRSPHSNSIPYTGFNGTTPFHSIHFFNSSGETEEIFRLLLQRERDLIKQQDDNGNSAFHLWAYDRKLWPFKSLLESNDIIPDAKRVFADLVSSTNNDGINPLHFLVKRTSNEEVSIEIAKLLVEIYKQELLAQTSSISEDQLPWLKQDDEGNTPFSLAIDRQLQNLAKYILSVDVNVVITCQENVLFLAIEKGCHEVAEKILEIVVNKGWTQLLTTSNNHQNILHLAALCKEDFGKRMIQGHSELLTGVDKKGTTVLHKWVTSGEIWIFNFILKSNWRSSFVKLIGDADFNDRNNPFHVAATTTHESTVQIVKLLVESYKEEYPNWYVYTIDQLPWFVKNKANEGPLHLAIQNQREDFALYILSLYQEDDINGLLDYYDPKHSTLFLAIENNCPRVTKEMLSRLDKETRSIYLEDSSNDQNIMHLVPTLTDVEFGTWLVNEAPEFITKQDINNQSSWDKAYEIGPAWFINAVLKKDPSIFSSAPLVWIKACEKGHVLALRAFIDHDPGAFRDLCIEHKDSPLHHIRLRNLTEYEKFLKVEHMKDLINLQNSQDETPLHKAIRKGDIFLTETLLNMEKIIDNINDNQTITAMDLLAHVYEDGNAWGHMCKRNGLDPRIKTTYFEHKTNMLDVRTSLFVVAALLATITFTAGFTLPGGFNQDNGEAVLATKASFIVFLISDTFALFFSMLVLICLTWSMVFDRSRSLKLIDRSMVLLRLALNCTLLAFMTGVYIVIAPRSLWVAILIIVVISSLIVISIDKTFLYEVMEKVFPTANECQDPMRLAELGYISKNEQDPLISREQSTNESRRSSSQPRDNLKKEE</sequence>
<reference evidence="10" key="1">
    <citation type="journal article" date="2021" name="Nat. Commun.">
        <title>Genomic analyses provide insights into spinach domestication and the genetic basis of agronomic traits.</title>
        <authorList>
            <person name="Cai X."/>
            <person name="Sun X."/>
            <person name="Xu C."/>
            <person name="Sun H."/>
            <person name="Wang X."/>
            <person name="Ge C."/>
            <person name="Zhang Z."/>
            <person name="Wang Q."/>
            <person name="Fei Z."/>
            <person name="Jiao C."/>
            <person name="Wang Q."/>
        </authorList>
    </citation>
    <scope>NUCLEOTIDE SEQUENCE [LARGE SCALE GENOMIC DNA]</scope>
    <source>
        <strain evidence="10">cv. Varoflay</strain>
    </source>
</reference>
<dbReference type="PANTHER" id="PTHR24186">
    <property type="entry name" value="PROTEIN PHOSPHATASE 1 REGULATORY SUBUNIT"/>
    <property type="match status" value="1"/>
</dbReference>
<dbReference type="InterPro" id="IPR026961">
    <property type="entry name" value="PGG_dom"/>
</dbReference>
<dbReference type="GeneID" id="110799873"/>
<evidence type="ECO:0000256" key="4">
    <source>
        <dbReference type="ARBA" id="ARBA00022989"/>
    </source>
</evidence>
<dbReference type="SMART" id="SM00248">
    <property type="entry name" value="ANK"/>
    <property type="match status" value="9"/>
</dbReference>
<feature type="transmembrane region" description="Helical" evidence="8">
    <location>
        <begin position="859"/>
        <end position="879"/>
    </location>
</feature>
<proteinExistence type="predicted"/>
<protein>
    <recommendedName>
        <fullName evidence="9">PGG domain-containing protein</fullName>
    </recommendedName>
</protein>
<evidence type="ECO:0000256" key="3">
    <source>
        <dbReference type="ARBA" id="ARBA00022737"/>
    </source>
</evidence>
<gene>
    <name evidence="11" type="primary">LOC110799873</name>
</gene>
<feature type="transmembrane region" description="Helical" evidence="8">
    <location>
        <begin position="899"/>
        <end position="919"/>
    </location>
</feature>
<keyword evidence="3" id="KW-0677">Repeat</keyword>
<keyword evidence="10" id="KW-1185">Reference proteome</keyword>
<evidence type="ECO:0000259" key="9">
    <source>
        <dbReference type="Pfam" id="PF13962"/>
    </source>
</evidence>
<dbReference type="PANTHER" id="PTHR24186:SF46">
    <property type="entry name" value="PROTEIN ACCELERATED CELL DEATH 6-LIKE"/>
    <property type="match status" value="1"/>
</dbReference>
<reference evidence="11" key="2">
    <citation type="submission" date="2025-08" db="UniProtKB">
        <authorList>
            <consortium name="RefSeq"/>
        </authorList>
    </citation>
    <scope>IDENTIFICATION</scope>
    <source>
        <tissue evidence="11">Leaf</tissue>
    </source>
</reference>
<dbReference type="Proteomes" id="UP000813463">
    <property type="component" value="Chromosome 4"/>
</dbReference>
<accession>A0A9R0K6Y3</accession>
<feature type="transmembrane region" description="Helical" evidence="8">
    <location>
        <begin position="821"/>
        <end position="839"/>
    </location>
</feature>
<dbReference type="Gene3D" id="1.25.40.20">
    <property type="entry name" value="Ankyrin repeat-containing domain"/>
    <property type="match status" value="4"/>
</dbReference>
<dbReference type="GO" id="GO:0005886">
    <property type="term" value="C:plasma membrane"/>
    <property type="evidence" value="ECO:0000318"/>
    <property type="project" value="GO_Central"/>
</dbReference>
<keyword evidence="5" id="KW-0040">ANK repeat</keyword>
<evidence type="ECO:0000313" key="10">
    <source>
        <dbReference type="Proteomes" id="UP000813463"/>
    </source>
</evidence>
<feature type="transmembrane region" description="Helical" evidence="8">
    <location>
        <begin position="925"/>
        <end position="943"/>
    </location>
</feature>
<name>A0A9R0K6Y3_SPIOL</name>
<keyword evidence="6 8" id="KW-0472">Membrane</keyword>
<evidence type="ECO:0000256" key="8">
    <source>
        <dbReference type="SAM" id="Phobius"/>
    </source>
</evidence>
<dbReference type="AlphaFoldDB" id="A0A9R0K6Y3"/>
<feature type="region of interest" description="Disordered" evidence="7">
    <location>
        <begin position="979"/>
        <end position="1007"/>
    </location>
</feature>
<evidence type="ECO:0000256" key="2">
    <source>
        <dbReference type="ARBA" id="ARBA00022692"/>
    </source>
</evidence>
<keyword evidence="2 8" id="KW-0812">Transmembrane</keyword>
<evidence type="ECO:0000256" key="7">
    <source>
        <dbReference type="SAM" id="MobiDB-lite"/>
    </source>
</evidence>
<dbReference type="InterPro" id="IPR002110">
    <property type="entry name" value="Ankyrin_rpt"/>
</dbReference>
<dbReference type="RefSeq" id="XP_021860831.1">
    <property type="nucleotide sequence ID" value="XM_022005139.2"/>
</dbReference>
<feature type="compositionally biased region" description="Polar residues" evidence="7">
    <location>
        <begin position="985"/>
        <end position="1000"/>
    </location>
</feature>
<evidence type="ECO:0000256" key="1">
    <source>
        <dbReference type="ARBA" id="ARBA00004141"/>
    </source>
</evidence>
<keyword evidence="4 8" id="KW-1133">Transmembrane helix</keyword>
<evidence type="ECO:0000256" key="5">
    <source>
        <dbReference type="ARBA" id="ARBA00023043"/>
    </source>
</evidence>
<dbReference type="Pfam" id="PF12796">
    <property type="entry name" value="Ank_2"/>
    <property type="match status" value="1"/>
</dbReference>